<reference evidence="2 3" key="1">
    <citation type="submission" date="2006-02" db="EMBL/GenBank/DDBJ databases">
        <authorList>
            <person name="Pinhassi J."/>
            <person name="Pedros-Alio C."/>
            <person name="Ferriera S."/>
            <person name="Johnson J."/>
            <person name="Kravitz S."/>
            <person name="Halpern A."/>
            <person name="Remington K."/>
            <person name="Beeson K."/>
            <person name="Tran B."/>
            <person name="Rogers Y.-H."/>
            <person name="Friedman R."/>
            <person name="Venter J.C."/>
        </authorList>
    </citation>
    <scope>NUCLEOTIDE SEQUENCE [LARGE SCALE GENOMIC DNA]</scope>
    <source>
        <strain evidence="2 3">MED92</strain>
    </source>
</reference>
<keyword evidence="3" id="KW-1185">Reference proteome</keyword>
<gene>
    <name evidence="2" type="ORF">MED92_13106</name>
</gene>
<evidence type="ECO:0008006" key="4">
    <source>
        <dbReference type="Google" id="ProtNLM"/>
    </source>
</evidence>
<protein>
    <recommendedName>
        <fullName evidence="4">Rap1a immunity protein domain-containing protein</fullName>
    </recommendedName>
</protein>
<keyword evidence="1" id="KW-0732">Signal</keyword>
<evidence type="ECO:0000313" key="3">
    <source>
        <dbReference type="Proteomes" id="UP000002171"/>
    </source>
</evidence>
<comment type="caution">
    <text evidence="2">The sequence shown here is derived from an EMBL/GenBank/DDBJ whole genome shotgun (WGS) entry which is preliminary data.</text>
</comment>
<organism evidence="2 3">
    <name type="scientific">Neptuniibacter caesariensis</name>
    <dbReference type="NCBI Taxonomy" id="207954"/>
    <lineage>
        <taxon>Bacteria</taxon>
        <taxon>Pseudomonadati</taxon>
        <taxon>Pseudomonadota</taxon>
        <taxon>Gammaproteobacteria</taxon>
        <taxon>Oceanospirillales</taxon>
        <taxon>Oceanospirillaceae</taxon>
        <taxon>Neptuniibacter</taxon>
    </lineage>
</organism>
<evidence type="ECO:0000313" key="2">
    <source>
        <dbReference type="EMBL" id="EAR61594.1"/>
    </source>
</evidence>
<dbReference type="EMBL" id="AAOW01000007">
    <property type="protein sequence ID" value="EAR61594.1"/>
    <property type="molecule type" value="Genomic_DNA"/>
</dbReference>
<dbReference type="RefSeq" id="WP_007020259.1">
    <property type="nucleotide sequence ID" value="NZ_CH724125.1"/>
</dbReference>
<dbReference type="Proteomes" id="UP000002171">
    <property type="component" value="Unassembled WGS sequence"/>
</dbReference>
<proteinExistence type="predicted"/>
<feature type="chain" id="PRO_5030656280" description="Rap1a immunity protein domain-containing protein" evidence="1">
    <location>
        <begin position="22"/>
        <end position="123"/>
    </location>
</feature>
<name>A0A7U8C839_NEPCE</name>
<feature type="signal peptide" evidence="1">
    <location>
        <begin position="1"/>
        <end position="21"/>
    </location>
</feature>
<evidence type="ECO:0000256" key="1">
    <source>
        <dbReference type="SAM" id="SignalP"/>
    </source>
</evidence>
<sequence>MVKRLCCFVIVGLLFSTTSFGGDENELRYIYGVGSKTCSQYTASRSSQDEFLIYRSWIAGYITGFGTVFTKHNVFLKDLKINNMYKSLDRICATEPERTLDDALSEILTPIVSAAVTKNQQSN</sequence>
<accession>A0A7U8C839</accession>
<dbReference type="OrthoDB" id="6507154at2"/>
<dbReference type="AlphaFoldDB" id="A0A7U8C839"/>